<organism evidence="2 3">
    <name type="scientific">Streptomyces salinarius</name>
    <dbReference type="NCBI Taxonomy" id="2762598"/>
    <lineage>
        <taxon>Bacteria</taxon>
        <taxon>Bacillati</taxon>
        <taxon>Actinomycetota</taxon>
        <taxon>Actinomycetes</taxon>
        <taxon>Kitasatosporales</taxon>
        <taxon>Streptomycetaceae</taxon>
        <taxon>Streptomyces</taxon>
    </lineage>
</organism>
<dbReference type="Proteomes" id="UP001614264">
    <property type="component" value="Unassembled WGS sequence"/>
</dbReference>
<reference evidence="2 3" key="1">
    <citation type="submission" date="2024-07" db="EMBL/GenBank/DDBJ databases">
        <title>Whole genome sequencing of Prodigiosin pigment-producing Streptomyces salinarius isolated from rhizosphere soil of Arachis hypogaea.</title>
        <authorList>
            <person name="Vidhya A."/>
            <person name="Ramya S."/>
        </authorList>
    </citation>
    <scope>NUCLEOTIDE SEQUENCE [LARGE SCALE GENOMIC DNA]</scope>
    <source>
        <strain evidence="2 3">VRMG2420</strain>
    </source>
</reference>
<name>A0ABW8BEH1_9ACTN</name>
<sequence>MDFTFSDTAEVPGPALSAYLRIAARDPARAATAIRQIDDLLSVGLFSDEIADEVEYLPHIRPPRGTTVEDCLRVVRGHLHRLLHDPSRVPQAPPQTSWEWNERFPSLAQLLGAYFHQDFSYLYASREEALDEYVGETDSEDRARAAQETGELLEMVSSDRELRAATSALGLDLLPPRGMSLRKWLEAIRRRITAA</sequence>
<gene>
    <name evidence="2" type="ORF">AB4829_18275</name>
</gene>
<comment type="caution">
    <text evidence="2">The sequence shown here is derived from an EMBL/GenBank/DDBJ whole genome shotgun (WGS) entry which is preliminary data.</text>
</comment>
<dbReference type="EMBL" id="JBITPR010000043">
    <property type="protein sequence ID" value="MFI7872530.1"/>
    <property type="molecule type" value="Genomic_DNA"/>
</dbReference>
<accession>A0ABW8BEH1</accession>
<proteinExistence type="predicted"/>
<keyword evidence="3" id="KW-1185">Reference proteome</keyword>
<feature type="domain" description="CdiI immunity protein" evidence="1">
    <location>
        <begin position="103"/>
        <end position="192"/>
    </location>
</feature>
<evidence type="ECO:0000313" key="2">
    <source>
        <dbReference type="EMBL" id="MFI7872530.1"/>
    </source>
</evidence>
<protein>
    <submittedName>
        <fullName evidence="2">Contact-dependent growth inhibition system immunity protein</fullName>
    </submittedName>
</protein>
<dbReference type="RefSeq" id="WP_399593208.1">
    <property type="nucleotide sequence ID" value="NZ_JBITPR010000043.1"/>
</dbReference>
<dbReference type="Pfam" id="PF18593">
    <property type="entry name" value="CdiI_2"/>
    <property type="match status" value="1"/>
</dbReference>
<evidence type="ECO:0000313" key="3">
    <source>
        <dbReference type="Proteomes" id="UP001614264"/>
    </source>
</evidence>
<dbReference type="InterPro" id="IPR041129">
    <property type="entry name" value="CdiI_2"/>
</dbReference>
<evidence type="ECO:0000259" key="1">
    <source>
        <dbReference type="Pfam" id="PF18593"/>
    </source>
</evidence>